<evidence type="ECO:0000313" key="4">
    <source>
        <dbReference type="EMBL" id="KKT45726.1"/>
    </source>
</evidence>
<dbReference type="GO" id="GO:0003735">
    <property type="term" value="F:structural constituent of ribosome"/>
    <property type="evidence" value="ECO:0007669"/>
    <property type="project" value="InterPro"/>
</dbReference>
<name>A0A0G1HEF1_UNCKA</name>
<dbReference type="GO" id="GO:0006412">
    <property type="term" value="P:translation"/>
    <property type="evidence" value="ECO:0007669"/>
    <property type="project" value="InterPro"/>
</dbReference>
<gene>
    <name evidence="4" type="ORF">UW36_C0001G0024</name>
</gene>
<dbReference type="Gene3D" id="2.40.50.140">
    <property type="entry name" value="Nucleic acid-binding proteins"/>
    <property type="match status" value="1"/>
</dbReference>
<sequence length="77" mass="8636">MTTSKLVAKVISTKMTKTVVVAVETPKRHPLYGKFSRNTKKLKAHTDIQLVAGDMVEITSSKPFGKTVYFRVVRKVN</sequence>
<dbReference type="CDD" id="cd00364">
    <property type="entry name" value="Ribosomal_uS17"/>
    <property type="match status" value="1"/>
</dbReference>
<evidence type="ECO:0000256" key="2">
    <source>
        <dbReference type="ARBA" id="ARBA00022980"/>
    </source>
</evidence>
<dbReference type="EMBL" id="LCIA01000001">
    <property type="protein sequence ID" value="KKT45726.1"/>
    <property type="molecule type" value="Genomic_DNA"/>
</dbReference>
<reference evidence="4 5" key="1">
    <citation type="journal article" date="2015" name="Nature">
        <title>rRNA introns, odd ribosomes, and small enigmatic genomes across a large radiation of phyla.</title>
        <authorList>
            <person name="Brown C.T."/>
            <person name="Hug L.A."/>
            <person name="Thomas B.C."/>
            <person name="Sharon I."/>
            <person name="Castelle C.J."/>
            <person name="Singh A."/>
            <person name="Wilkins M.J."/>
            <person name="Williams K.H."/>
            <person name="Banfield J.F."/>
        </authorList>
    </citation>
    <scope>NUCLEOTIDE SEQUENCE [LARGE SCALE GENOMIC DNA]</scope>
</reference>
<dbReference type="InterPro" id="IPR000266">
    <property type="entry name" value="Ribosomal_uS17"/>
</dbReference>
<dbReference type="Proteomes" id="UP000034128">
    <property type="component" value="Unassembled WGS sequence"/>
</dbReference>
<keyword evidence="3" id="KW-0687">Ribonucleoprotein</keyword>
<dbReference type="Pfam" id="PF00366">
    <property type="entry name" value="Ribosomal_S17"/>
    <property type="match status" value="1"/>
</dbReference>
<dbReference type="GO" id="GO:0022627">
    <property type="term" value="C:cytosolic small ribosomal subunit"/>
    <property type="evidence" value="ECO:0007669"/>
    <property type="project" value="TreeGrafter"/>
</dbReference>
<dbReference type="PRINTS" id="PR00973">
    <property type="entry name" value="RIBOSOMALS17"/>
</dbReference>
<dbReference type="PANTHER" id="PTHR10744">
    <property type="entry name" value="40S RIBOSOMAL PROTEIN S11 FAMILY MEMBER"/>
    <property type="match status" value="1"/>
</dbReference>
<comment type="similarity">
    <text evidence="1">Belongs to the universal ribosomal protein uS17 family.</text>
</comment>
<accession>A0A0G1HEF1</accession>
<dbReference type="AlphaFoldDB" id="A0A0G1HEF1"/>
<dbReference type="STRING" id="1619110.UW36_C0001G0024"/>
<dbReference type="SUPFAM" id="SSF50249">
    <property type="entry name" value="Nucleic acid-binding proteins"/>
    <property type="match status" value="1"/>
</dbReference>
<evidence type="ECO:0000256" key="3">
    <source>
        <dbReference type="ARBA" id="ARBA00023274"/>
    </source>
</evidence>
<comment type="caution">
    <text evidence="4">The sequence shown here is derived from an EMBL/GenBank/DDBJ whole genome shotgun (WGS) entry which is preliminary data.</text>
</comment>
<organism evidence="4 5">
    <name type="scientific">candidate division WWE3 bacterium GW2011_GWA2_44_16</name>
    <dbReference type="NCBI Taxonomy" id="1619110"/>
    <lineage>
        <taxon>Bacteria</taxon>
        <taxon>Katanobacteria</taxon>
    </lineage>
</organism>
<dbReference type="PANTHER" id="PTHR10744:SF1">
    <property type="entry name" value="SMALL RIBOSOMAL SUBUNIT PROTEIN US17M"/>
    <property type="match status" value="1"/>
</dbReference>
<dbReference type="InterPro" id="IPR012340">
    <property type="entry name" value="NA-bd_OB-fold"/>
</dbReference>
<protein>
    <submittedName>
        <fullName evidence="4">30S ribosomal protein S17</fullName>
    </submittedName>
</protein>
<dbReference type="PATRIC" id="fig|1619110.3.peg.27"/>
<keyword evidence="2 4" id="KW-0689">Ribosomal protein</keyword>
<evidence type="ECO:0000256" key="1">
    <source>
        <dbReference type="ARBA" id="ARBA00010254"/>
    </source>
</evidence>
<proteinExistence type="inferred from homology"/>
<evidence type="ECO:0000313" key="5">
    <source>
        <dbReference type="Proteomes" id="UP000034128"/>
    </source>
</evidence>